<dbReference type="InterPro" id="IPR002591">
    <property type="entry name" value="Phosphodiest/P_Trfase"/>
</dbReference>
<evidence type="ECO:0000313" key="2">
    <source>
        <dbReference type="Proteomes" id="UP001366166"/>
    </source>
</evidence>
<dbReference type="GO" id="GO:0016787">
    <property type="term" value="F:hydrolase activity"/>
    <property type="evidence" value="ECO:0007669"/>
    <property type="project" value="UniProtKB-ARBA"/>
</dbReference>
<evidence type="ECO:0000313" key="1">
    <source>
        <dbReference type="EMBL" id="BEQ16798.1"/>
    </source>
</evidence>
<dbReference type="InterPro" id="IPR017850">
    <property type="entry name" value="Alkaline_phosphatase_core_sf"/>
</dbReference>
<accession>A0AAU9F2Z5</accession>
<dbReference type="AlphaFoldDB" id="A0AAU9F2Z5"/>
<proteinExistence type="predicted"/>
<protein>
    <submittedName>
        <fullName evidence="1">Phosphodiesterase</fullName>
    </submittedName>
</protein>
<dbReference type="PANTHER" id="PTHR10151">
    <property type="entry name" value="ECTONUCLEOTIDE PYROPHOSPHATASE/PHOSPHODIESTERASE"/>
    <property type="match status" value="1"/>
</dbReference>
<dbReference type="PANTHER" id="PTHR10151:SF120">
    <property type="entry name" value="BIS(5'-ADENOSYL)-TRIPHOSPHATASE"/>
    <property type="match status" value="1"/>
</dbReference>
<dbReference type="SUPFAM" id="SSF53649">
    <property type="entry name" value="Alkaline phosphatase-like"/>
    <property type="match status" value="1"/>
</dbReference>
<dbReference type="KEGG" id="dmp:FAK_38640"/>
<name>A0AAU9F2Z5_9BACT</name>
<gene>
    <name evidence="1" type="ORF">FAK_38640</name>
</gene>
<dbReference type="Proteomes" id="UP001366166">
    <property type="component" value="Chromosome"/>
</dbReference>
<dbReference type="Pfam" id="PF01663">
    <property type="entry name" value="Phosphodiest"/>
    <property type="match status" value="1"/>
</dbReference>
<organism evidence="1 2">
    <name type="scientific">Desulfoferula mesophila</name>
    <dbReference type="NCBI Taxonomy" id="3058419"/>
    <lineage>
        <taxon>Bacteria</taxon>
        <taxon>Pseudomonadati</taxon>
        <taxon>Thermodesulfobacteriota</taxon>
        <taxon>Desulfarculia</taxon>
        <taxon>Desulfarculales</taxon>
        <taxon>Desulfarculaceae</taxon>
        <taxon>Desulfoferula</taxon>
    </lineage>
</organism>
<reference evidence="2" key="1">
    <citation type="journal article" date="2023" name="Arch. Microbiol.">
        <title>Desulfoferula mesophilus gen. nov. sp. nov., a mesophilic sulfate-reducing bacterium isolated from a brackish lake sediment.</title>
        <authorList>
            <person name="Watanabe T."/>
            <person name="Yabe T."/>
            <person name="Tsuji J.M."/>
            <person name="Fukui M."/>
        </authorList>
    </citation>
    <scope>NUCLEOTIDE SEQUENCE [LARGE SCALE GENOMIC DNA]</scope>
    <source>
        <strain evidence="2">12FAK</strain>
    </source>
</reference>
<dbReference type="Gene3D" id="3.40.720.10">
    <property type="entry name" value="Alkaline Phosphatase, subunit A"/>
    <property type="match status" value="1"/>
</dbReference>
<dbReference type="RefSeq" id="WP_338603154.1">
    <property type="nucleotide sequence ID" value="NZ_AP028679.1"/>
</dbReference>
<keyword evidence="2" id="KW-1185">Reference proteome</keyword>
<dbReference type="EMBL" id="AP028679">
    <property type="protein sequence ID" value="BEQ16798.1"/>
    <property type="molecule type" value="Genomic_DNA"/>
</dbReference>
<sequence>MNRPRAAVIGLDCLEPSLVFERFAGRLPHLEELMNRGRWGRLASTIPPITVPAWMCMATGQDPGQLGVYGFRNRREPSYGPLATASAQWVQAPRLWDLATAAGLTSVVLGWPLTYPAAPLKGAMVSGPLTPEGAVDGVWPPSLAPRLSRWAGGEYLYDVKEFRTAPREELFARLEQMARRRFAVARGLYRLYEPDLFMMVEMSSDRLQHAFWAEPTRLAEHYQLLDSLVGELLACLEPDTLVLVVSDHGARPLEGGLALNQWLRRQGYLKLKRPPEGPAPLSPEMVDWPRTQAWADGGYYGRVYLNLAGREPSGAVPPGEAPELLARLSAELMALAGPDGRPLGNRVYRPGEIYLETRGLPPELIVYPGDLGWRALATVWPTEEPLFTAGNDTGPDGANHAAHGMLIAAPAAKGRLDQAGREVSGARLYDVFESLRGHLELPPGRSGPGLAWDWLK</sequence>